<organism evidence="1 2">
    <name type="scientific">Trifolium medium</name>
    <dbReference type="NCBI Taxonomy" id="97028"/>
    <lineage>
        <taxon>Eukaryota</taxon>
        <taxon>Viridiplantae</taxon>
        <taxon>Streptophyta</taxon>
        <taxon>Embryophyta</taxon>
        <taxon>Tracheophyta</taxon>
        <taxon>Spermatophyta</taxon>
        <taxon>Magnoliopsida</taxon>
        <taxon>eudicotyledons</taxon>
        <taxon>Gunneridae</taxon>
        <taxon>Pentapetalae</taxon>
        <taxon>rosids</taxon>
        <taxon>fabids</taxon>
        <taxon>Fabales</taxon>
        <taxon>Fabaceae</taxon>
        <taxon>Papilionoideae</taxon>
        <taxon>50 kb inversion clade</taxon>
        <taxon>NPAAA clade</taxon>
        <taxon>Hologalegina</taxon>
        <taxon>IRL clade</taxon>
        <taxon>Trifolieae</taxon>
        <taxon>Trifolium</taxon>
    </lineage>
</organism>
<proteinExistence type="predicted"/>
<comment type="caution">
    <text evidence="1">The sequence shown here is derived from an EMBL/GenBank/DDBJ whole genome shotgun (WGS) entry which is preliminary data.</text>
</comment>
<dbReference type="EMBL" id="LXQA010181244">
    <property type="protein sequence ID" value="MCI30658.1"/>
    <property type="molecule type" value="Genomic_DNA"/>
</dbReference>
<dbReference type="AlphaFoldDB" id="A0A392R249"/>
<evidence type="ECO:0000313" key="2">
    <source>
        <dbReference type="Proteomes" id="UP000265520"/>
    </source>
</evidence>
<name>A0A392R249_9FABA</name>
<keyword evidence="2" id="KW-1185">Reference proteome</keyword>
<sequence>MDEGLHQAMSYVDLEAPLRLGVGERSRLLLEVQRQLLNVVLLSGVLVNDEDLLFGVSIEEINSLCARI</sequence>
<dbReference type="Proteomes" id="UP000265520">
    <property type="component" value="Unassembled WGS sequence"/>
</dbReference>
<accession>A0A392R249</accession>
<reference evidence="1 2" key="1">
    <citation type="journal article" date="2018" name="Front. Plant Sci.">
        <title>Red Clover (Trifolium pratense) and Zigzag Clover (T. medium) - A Picture of Genomic Similarities and Differences.</title>
        <authorList>
            <person name="Dluhosova J."/>
            <person name="Istvanek J."/>
            <person name="Nedelnik J."/>
            <person name="Repkova J."/>
        </authorList>
    </citation>
    <scope>NUCLEOTIDE SEQUENCE [LARGE SCALE GENOMIC DNA]</scope>
    <source>
        <strain evidence="2">cv. 10/8</strain>
        <tissue evidence="1">Leaf</tissue>
    </source>
</reference>
<protein>
    <submittedName>
        <fullName evidence="1">Uncharacterized protein</fullName>
    </submittedName>
</protein>
<evidence type="ECO:0000313" key="1">
    <source>
        <dbReference type="EMBL" id="MCI30658.1"/>
    </source>
</evidence>